<dbReference type="PROSITE" id="PS00396">
    <property type="entry name" value="TOPO_IA_1"/>
    <property type="match status" value="1"/>
</dbReference>
<name>A0A9E8G3Z4_9VIRU</name>
<dbReference type="Pfam" id="PF13368">
    <property type="entry name" value="Toprim_C_rpt"/>
    <property type="match status" value="1"/>
</dbReference>
<dbReference type="EMBL" id="OP765507">
    <property type="protein sequence ID" value="UZT28923.1"/>
    <property type="molecule type" value="Genomic_DNA"/>
</dbReference>
<evidence type="ECO:0000256" key="3">
    <source>
        <dbReference type="ARBA" id="ARBA00012891"/>
    </source>
</evidence>
<comment type="similarity">
    <text evidence="2">Belongs to the type IA topoisomerase family.</text>
</comment>
<keyword evidence="5" id="KW-0238">DNA-binding</keyword>
<evidence type="ECO:0000313" key="11">
    <source>
        <dbReference type="EMBL" id="UZT29279.1"/>
    </source>
</evidence>
<evidence type="ECO:0000256" key="5">
    <source>
        <dbReference type="ARBA" id="ARBA00023125"/>
    </source>
</evidence>
<accession>A0A9E8G3Z4</accession>
<dbReference type="InterPro" id="IPR003601">
    <property type="entry name" value="Topo_IA_2"/>
</dbReference>
<dbReference type="Gene3D" id="1.10.460.10">
    <property type="entry name" value="Topoisomerase I, domain 2"/>
    <property type="match status" value="2"/>
</dbReference>
<dbReference type="SUPFAM" id="SSF56712">
    <property type="entry name" value="Prokaryotic type I DNA topoisomerase"/>
    <property type="match status" value="1"/>
</dbReference>
<dbReference type="PRINTS" id="PR00417">
    <property type="entry name" value="PRTPISMRASEI"/>
</dbReference>
<evidence type="ECO:0000313" key="10">
    <source>
        <dbReference type="EMBL" id="UZT28923.1"/>
    </source>
</evidence>
<dbReference type="Pfam" id="PF01751">
    <property type="entry name" value="Toprim"/>
    <property type="match status" value="1"/>
</dbReference>
<evidence type="ECO:0000256" key="6">
    <source>
        <dbReference type="ARBA" id="ARBA00023235"/>
    </source>
</evidence>
<evidence type="ECO:0000256" key="4">
    <source>
        <dbReference type="ARBA" id="ARBA00023029"/>
    </source>
</evidence>
<evidence type="ECO:0000259" key="8">
    <source>
        <dbReference type="PROSITE" id="PS50880"/>
    </source>
</evidence>
<dbReference type="InterPro" id="IPR006171">
    <property type="entry name" value="TOPRIM_dom"/>
</dbReference>
<evidence type="ECO:0000259" key="9">
    <source>
        <dbReference type="PROSITE" id="PS52039"/>
    </source>
</evidence>
<dbReference type="Gene3D" id="3.40.50.140">
    <property type="match status" value="1"/>
</dbReference>
<dbReference type="PROSITE" id="PS52039">
    <property type="entry name" value="TOPO_IA_2"/>
    <property type="match status" value="1"/>
</dbReference>
<dbReference type="SMART" id="SM00493">
    <property type="entry name" value="TOPRIM"/>
    <property type="match status" value="1"/>
</dbReference>
<dbReference type="PANTHER" id="PTHR42785">
    <property type="entry name" value="DNA TOPOISOMERASE, TYPE IA, CORE"/>
    <property type="match status" value="1"/>
</dbReference>
<dbReference type="SMART" id="SM00436">
    <property type="entry name" value="TOP1Bc"/>
    <property type="match status" value="1"/>
</dbReference>
<dbReference type="PANTHER" id="PTHR42785:SF1">
    <property type="entry name" value="DNA TOPOISOMERASE"/>
    <property type="match status" value="1"/>
</dbReference>
<dbReference type="InterPro" id="IPR013824">
    <property type="entry name" value="Topo_IA_cen_sub1"/>
</dbReference>
<reference evidence="10" key="1">
    <citation type="submission" date="2022-10" db="EMBL/GenBank/DDBJ databases">
        <title>Genomics discovery of giant fungal viruses from subsurface oceanic crustal fluids.</title>
        <authorList>
            <person name="Bhattacharjee A.S."/>
            <person name="Schulz F."/>
            <person name="Woyke T."/>
            <person name="Orcutt B.N."/>
            <person name="Matinez Martinez J."/>
        </authorList>
    </citation>
    <scope>NUCLEOTIDE SEQUENCE</scope>
    <source>
        <strain evidence="10">VSAG1.JdFR</strain>
        <strain evidence="11">VSAG8.JdFR</strain>
    </source>
</reference>
<organism evidence="10">
    <name type="scientific">Nucleocytoviricota sp</name>
    <dbReference type="NCBI Taxonomy" id="2809609"/>
    <lineage>
        <taxon>Viruses</taxon>
        <taxon>Varidnaviria</taxon>
        <taxon>Bamfordvirae</taxon>
        <taxon>Nucleocytoviricota</taxon>
    </lineage>
</organism>
<dbReference type="InterPro" id="IPR023406">
    <property type="entry name" value="Topo_IA_AS"/>
</dbReference>
<evidence type="ECO:0000256" key="7">
    <source>
        <dbReference type="SAM" id="MobiDB-lite"/>
    </source>
</evidence>
<dbReference type="GO" id="GO:0006265">
    <property type="term" value="P:DNA topological change"/>
    <property type="evidence" value="ECO:0007669"/>
    <property type="project" value="InterPro"/>
</dbReference>
<dbReference type="InterPro" id="IPR013497">
    <property type="entry name" value="Topo_IA_cen"/>
</dbReference>
<feature type="domain" description="Toprim" evidence="8">
    <location>
        <begin position="3"/>
        <end position="111"/>
    </location>
</feature>
<dbReference type="InterPro" id="IPR023405">
    <property type="entry name" value="Topo_IA_core_domain"/>
</dbReference>
<keyword evidence="6" id="KW-0413">Isomerase</keyword>
<dbReference type="Gene3D" id="1.10.290.10">
    <property type="entry name" value="Topoisomerase I, domain 4"/>
    <property type="match status" value="1"/>
</dbReference>
<sequence>MSKTLIIVESPAKCKKIEKFLGENYKCIGSFGHLTELNKLEQINFNDFSLKYVIINSKKDHVSKIKKEIQNSKEVIIATDDDREGEAIGWHICDLFNLNVKNTKRILFNEITENALKKAVANPTTLNLDLVNAQKARQVLDLIVGYKITPLLWKTFVSNTKNALSSGRCQTPALNLVYDNYLELKDNNGERGFNINGYFTKKSINFSLTNNFKSNNEIETFLNESIKFNHIYKQNKIKNSEKTSPEPLTTSSLQQQCNNNNGYSPKDTMNICQKLYEAGLITYMRTDSKNYSKDFINSVEKYIIDKYDEKYFNKENNYCNEERKNNKTGNEKSKDIKTQEAHESIRPTKINVEYLDSNEWSPKERNIYRLIWKISIQSLMTNYKCKILEAIISSPIKTNYTYNAELSIFLGFKIIDFNKKENDEMEKIYNYFKSLNEMPVNYNKIIVKELLHNFKQHYNEAKLVQLLEKKGIGRPSTFASLVEKIQARGYVKRENIDGKKLLCKNYELVEKNINIKEEEKEFGNEKNKLVIQDLGILVIEYLKNNFSQIFNYDYTKSMEEKLDLIANNEESYFNLLNVSNKELDEVISNISIEKHQFKIDKHHTYLIGKNGPVIKKIFEGKTEFLSIKDNINLDYLKKNEGSYSIDELIDSEKMLKISESKKDNILGNYKDMPILLKKGKFGLYLEYDKKNYSLPKDSKYAKFKAKSSEPKGKLTLDSAINIIQNSENNKDNTRIINESLSIRNGNYGYYVMYKTKTMRKPLFYSLKDCELNIELCEESSILNWVNEKYKTDF</sequence>
<feature type="region of interest" description="Disordered" evidence="7">
    <location>
        <begin position="320"/>
        <end position="342"/>
    </location>
</feature>
<keyword evidence="4" id="KW-0799">Topoisomerase</keyword>
<evidence type="ECO:0000256" key="1">
    <source>
        <dbReference type="ARBA" id="ARBA00000213"/>
    </source>
</evidence>
<dbReference type="PROSITE" id="PS50880">
    <property type="entry name" value="TOPRIM"/>
    <property type="match status" value="1"/>
</dbReference>
<dbReference type="GO" id="GO:0003917">
    <property type="term" value="F:DNA topoisomerase type I (single strand cut, ATP-independent) activity"/>
    <property type="evidence" value="ECO:0007669"/>
    <property type="project" value="UniProtKB-EC"/>
</dbReference>
<dbReference type="EC" id="5.6.2.1" evidence="3"/>
<comment type="catalytic activity">
    <reaction evidence="1">
        <text>ATP-independent breakage of single-stranded DNA, followed by passage and rejoining.</text>
        <dbReference type="EC" id="5.6.2.1"/>
    </reaction>
</comment>
<dbReference type="GO" id="GO:0003677">
    <property type="term" value="F:DNA binding"/>
    <property type="evidence" value="ECO:0007669"/>
    <property type="project" value="UniProtKB-KW"/>
</dbReference>
<dbReference type="SMART" id="SM00437">
    <property type="entry name" value="TOP1Ac"/>
    <property type="match status" value="1"/>
</dbReference>
<dbReference type="InterPro" id="IPR000380">
    <property type="entry name" value="Topo_IA"/>
</dbReference>
<dbReference type="Pfam" id="PF01131">
    <property type="entry name" value="Topoisom_bac"/>
    <property type="match status" value="1"/>
</dbReference>
<feature type="domain" description="Topo IA-type catalytic" evidence="9">
    <location>
        <begin position="127"/>
        <end position="587"/>
    </location>
</feature>
<dbReference type="InterPro" id="IPR003602">
    <property type="entry name" value="Topo_IA_DNA-bd_dom"/>
</dbReference>
<dbReference type="InterPro" id="IPR025589">
    <property type="entry name" value="Toprim_C_rpt"/>
</dbReference>
<dbReference type="EMBL" id="OP765584">
    <property type="protein sequence ID" value="UZT29279.1"/>
    <property type="molecule type" value="Genomic_DNA"/>
</dbReference>
<evidence type="ECO:0000256" key="2">
    <source>
        <dbReference type="ARBA" id="ARBA00009446"/>
    </source>
</evidence>
<dbReference type="InterPro" id="IPR013826">
    <property type="entry name" value="Topo_IA_cen_sub3"/>
</dbReference>
<proteinExistence type="inferred from homology"/>
<protein>
    <recommendedName>
        <fullName evidence="3">DNA topoisomerase</fullName>
        <ecNumber evidence="3">5.6.2.1</ecNumber>
    </recommendedName>
</protein>
<dbReference type="CDD" id="cd00186">
    <property type="entry name" value="TOP1Ac"/>
    <property type="match status" value="1"/>
</dbReference>